<comment type="caution">
    <text evidence="2">The sequence shown here is derived from an EMBL/GenBank/DDBJ whole genome shotgun (WGS) entry which is preliminary data.</text>
</comment>
<evidence type="ECO:0000313" key="3">
    <source>
        <dbReference type="Proteomes" id="UP000289857"/>
    </source>
</evidence>
<protein>
    <recommendedName>
        <fullName evidence="4">Nucleotide exchange factor GrpE</fullName>
    </recommendedName>
</protein>
<evidence type="ECO:0000256" key="1">
    <source>
        <dbReference type="SAM" id="Coils"/>
    </source>
</evidence>
<gene>
    <name evidence="2" type="ORF">EQG61_02820</name>
</gene>
<organism evidence="2 3">
    <name type="scientific">Flavobacterium stagni</name>
    <dbReference type="NCBI Taxonomy" id="2506421"/>
    <lineage>
        <taxon>Bacteria</taxon>
        <taxon>Pseudomonadati</taxon>
        <taxon>Bacteroidota</taxon>
        <taxon>Flavobacteriia</taxon>
        <taxon>Flavobacteriales</taxon>
        <taxon>Flavobacteriaceae</taxon>
        <taxon>Flavobacterium</taxon>
    </lineage>
</organism>
<dbReference type="Proteomes" id="UP000289857">
    <property type="component" value="Unassembled WGS sequence"/>
</dbReference>
<name>A0A4Q1KD73_9FLAO</name>
<dbReference type="AlphaFoldDB" id="A0A4Q1KD73"/>
<dbReference type="OrthoDB" id="961030at2"/>
<keyword evidence="3" id="KW-1185">Reference proteome</keyword>
<reference evidence="3" key="1">
    <citation type="submission" date="2019-01" db="EMBL/GenBank/DDBJ databases">
        <title>Cytophagaceae bacterium strain CAR-16.</title>
        <authorList>
            <person name="Chen W.-M."/>
        </authorList>
    </citation>
    <scope>NUCLEOTIDE SEQUENCE [LARGE SCALE GENOMIC DNA]</scope>
    <source>
        <strain evidence="3">WWJ-16</strain>
    </source>
</reference>
<dbReference type="RefSeq" id="WP_129460370.1">
    <property type="nucleotide sequence ID" value="NZ_SBKN01000001.1"/>
</dbReference>
<dbReference type="EMBL" id="SBKN01000001">
    <property type="protein sequence ID" value="RXR24394.1"/>
    <property type="molecule type" value="Genomic_DNA"/>
</dbReference>
<evidence type="ECO:0000313" key="2">
    <source>
        <dbReference type="EMBL" id="RXR24394.1"/>
    </source>
</evidence>
<evidence type="ECO:0008006" key="4">
    <source>
        <dbReference type="Google" id="ProtNLM"/>
    </source>
</evidence>
<keyword evidence="1" id="KW-0175">Coiled coil</keyword>
<feature type="coiled-coil region" evidence="1">
    <location>
        <begin position="6"/>
        <end position="33"/>
    </location>
</feature>
<proteinExistence type="predicted"/>
<accession>A0A4Q1KD73</accession>
<sequence length="95" mass="10970">MEAIINQLFEIEKKAQENQIELFERNFNRIQHEITEMGYKVINPIGLNYDERDNSVEANLMHANAKKITKVLKPVIYHNSGDGFVLVQKGVVIVE</sequence>